<feature type="compositionally biased region" description="Basic and acidic residues" evidence="1">
    <location>
        <begin position="539"/>
        <end position="563"/>
    </location>
</feature>
<keyword evidence="3" id="KW-1185">Reference proteome</keyword>
<reference evidence="2" key="1">
    <citation type="submission" date="2011-01" db="EMBL/GenBank/DDBJ databases">
        <title>The Genome Sequence of Nematocida parisii strain ERTm3.</title>
        <authorList>
            <consortium name="The Broad Institute Genome Sequencing Platform"/>
            <consortium name="The Broad Institute Genome Sequencing Center for Infectious Disease"/>
            <person name="Cuomo C."/>
            <person name="Troemel E."/>
            <person name="Young S.K."/>
            <person name="Zeng Q."/>
            <person name="Gargeya S."/>
            <person name="Fitzgerald M."/>
            <person name="Haas B."/>
            <person name="Abouelleil A."/>
            <person name="Alvarado L."/>
            <person name="Arachchi H.M."/>
            <person name="Berlin A."/>
            <person name="Chapman S.B."/>
            <person name="Gearin G."/>
            <person name="Goldberg J."/>
            <person name="Griggs A."/>
            <person name="Gujja S."/>
            <person name="Hansen M."/>
            <person name="Heiman D."/>
            <person name="Howarth C."/>
            <person name="Larimer J."/>
            <person name="Lui A."/>
            <person name="MacDonald P.J.P."/>
            <person name="McCowen C."/>
            <person name="Montmayeur A."/>
            <person name="Murphy C."/>
            <person name="Neiman D."/>
            <person name="Pearson M."/>
            <person name="Priest M."/>
            <person name="Roberts A."/>
            <person name="Saif S."/>
            <person name="Shea T."/>
            <person name="Sisk P."/>
            <person name="Stolte C."/>
            <person name="Sykes S."/>
            <person name="Wortman J."/>
            <person name="Nusbaum C."/>
            <person name="Birren B."/>
        </authorList>
    </citation>
    <scope>NUCLEOTIDE SEQUENCE</scope>
    <source>
        <strain evidence="2">ERTm3</strain>
    </source>
</reference>
<dbReference type="OrthoDB" id="2196093at2759"/>
<accession>I3EIA0</accession>
<feature type="compositionally biased region" description="Polar residues" evidence="1">
    <location>
        <begin position="566"/>
        <end position="577"/>
    </location>
</feature>
<feature type="compositionally biased region" description="Polar residues" evidence="1">
    <location>
        <begin position="587"/>
        <end position="604"/>
    </location>
</feature>
<name>I3EIA0_NEMP3</name>
<dbReference type="EMBL" id="GL870877">
    <property type="protein sequence ID" value="EIJ88947.1"/>
    <property type="molecule type" value="Genomic_DNA"/>
</dbReference>
<feature type="region of interest" description="Disordered" evidence="1">
    <location>
        <begin position="531"/>
        <end position="680"/>
    </location>
</feature>
<dbReference type="VEuPathDB" id="MicrosporidiaDB:NEQG_00766"/>
<organism evidence="2 3">
    <name type="scientific">Nematocida parisii (strain ERTm3)</name>
    <name type="common">Nematode killer fungus</name>
    <dbReference type="NCBI Taxonomy" id="935791"/>
    <lineage>
        <taxon>Eukaryota</taxon>
        <taxon>Fungi</taxon>
        <taxon>Fungi incertae sedis</taxon>
        <taxon>Microsporidia</taxon>
        <taxon>Nematocida</taxon>
    </lineage>
</organism>
<dbReference type="InParanoid" id="I3EIA0"/>
<evidence type="ECO:0000313" key="3">
    <source>
        <dbReference type="Proteomes" id="UP000002872"/>
    </source>
</evidence>
<dbReference type="OMA" id="REETECT"/>
<feature type="compositionally biased region" description="Basic and acidic residues" evidence="1">
    <location>
        <begin position="619"/>
        <end position="666"/>
    </location>
</feature>
<feature type="region of interest" description="Disordered" evidence="1">
    <location>
        <begin position="494"/>
        <end position="513"/>
    </location>
</feature>
<gene>
    <name evidence="2" type="ORF">NEQG_00766</name>
</gene>
<dbReference type="HOGENOM" id="CLU_404431_0_0_1"/>
<sequence>MNLDEFIDSHVLNNTLLDSISDLVGIAGSTDIKRIIHKLKVREQKSINYTAEFITQYVKSIESSESVSYKNCNMLSGKSCECKITLDSVNTQKTRNLLEILGIHRKNTSVVRSVLLKLLSVFTVDVDCSAIVVHLHTLEMDNDMPALLIDYAHVFYILGYHYESYQVLSLLSRHPSSSTKVNIMKLMMITKYLISTNYRTHVNSIKILQGMDIQISPDKNVCKYMKYQKIITDYDRIIGHTSKNKKDALMNYEVLDTLSEEEVKHWAWYTQEIKNIASAQDAVKEEAEDNKDKSDSDVINDLIHKISFLRLNRLNYSLVDGKIYLEEGNSRNTFIDYVDQLDNVQPKNALPTTGNSIRSDKAQNRMEGVVSSISTNNENSKESSQPAIPKKRYKDKVTVLFERKEYMLRNTIKHCRNTVLAEKQADQNSSRLAELAVINNRFKLAKKKQLDMLEVIVNAYSAVLDISDVLSKALAEKERIEKEELKKIKEEPIEQEKETVQQTTTSTSEMNWDKSKSEAYTYVPPIRPTRTYQSVWNPGHDESTPREEREPIRRSQWRSREETECTSELVNNDNSSGIYKAPDRPSTFINLSSISSAMNKSETTAPREESSTARVWNKGKSENTTEKSTAHFVKDTADKSYKEFKAPRKQTEKSEFTGNRREKSKPTDSSSTSTITWKKQ</sequence>
<feature type="compositionally biased region" description="Low complexity" evidence="1">
    <location>
        <begin position="667"/>
        <end position="680"/>
    </location>
</feature>
<protein>
    <submittedName>
        <fullName evidence="2">Uncharacterized protein</fullName>
    </submittedName>
</protein>
<proteinExistence type="predicted"/>
<dbReference type="AlphaFoldDB" id="I3EIA0"/>
<dbReference type="Proteomes" id="UP000002872">
    <property type="component" value="Unassembled WGS sequence"/>
</dbReference>
<evidence type="ECO:0000256" key="1">
    <source>
        <dbReference type="SAM" id="MobiDB-lite"/>
    </source>
</evidence>
<feature type="compositionally biased region" description="Low complexity" evidence="1">
    <location>
        <begin position="500"/>
        <end position="509"/>
    </location>
</feature>
<evidence type="ECO:0000313" key="2">
    <source>
        <dbReference type="EMBL" id="EIJ88947.1"/>
    </source>
</evidence>